<protein>
    <submittedName>
        <fullName evidence="3">Phenylacetic acid degradation protein</fullName>
    </submittedName>
</protein>
<evidence type="ECO:0000259" key="2">
    <source>
        <dbReference type="Pfam" id="PF03061"/>
    </source>
</evidence>
<proteinExistence type="predicted"/>
<dbReference type="Pfam" id="PF03061">
    <property type="entry name" value="4HBT"/>
    <property type="match status" value="1"/>
</dbReference>
<dbReference type="Gene3D" id="3.10.129.10">
    <property type="entry name" value="Hotdog Thioesterase"/>
    <property type="match status" value="1"/>
</dbReference>
<dbReference type="Proteomes" id="UP000176005">
    <property type="component" value="Unassembled WGS sequence"/>
</dbReference>
<gene>
    <name evidence="3" type="ORF">AN218_04090</name>
</gene>
<dbReference type="GO" id="GO:0016289">
    <property type="term" value="F:acyl-CoA hydrolase activity"/>
    <property type="evidence" value="ECO:0007669"/>
    <property type="project" value="UniProtKB-ARBA"/>
</dbReference>
<dbReference type="InterPro" id="IPR029069">
    <property type="entry name" value="HotDog_dom_sf"/>
</dbReference>
<reference evidence="3 4" key="1">
    <citation type="journal article" date="2016" name="Front. Microbiol.">
        <title>Comparative Genomics Analysis of Streptomyces Species Reveals Their Adaptation to the Marine Environment and Their Diversity at the Genomic Level.</title>
        <authorList>
            <person name="Tian X."/>
            <person name="Zhang Z."/>
            <person name="Yang T."/>
            <person name="Chen M."/>
            <person name="Li J."/>
            <person name="Chen F."/>
            <person name="Yang J."/>
            <person name="Li W."/>
            <person name="Zhang B."/>
            <person name="Zhang Z."/>
            <person name="Wu J."/>
            <person name="Zhang C."/>
            <person name="Long L."/>
            <person name="Xiao J."/>
        </authorList>
    </citation>
    <scope>NUCLEOTIDE SEQUENCE [LARGE SCALE GENOMIC DNA]</scope>
    <source>
        <strain evidence="3 4">SCSIO 10429</strain>
    </source>
</reference>
<dbReference type="CDD" id="cd03443">
    <property type="entry name" value="PaaI_thioesterase"/>
    <property type="match status" value="1"/>
</dbReference>
<evidence type="ECO:0000256" key="1">
    <source>
        <dbReference type="ARBA" id="ARBA00022801"/>
    </source>
</evidence>
<dbReference type="NCBIfam" id="TIGR00369">
    <property type="entry name" value="unchar_dom_1"/>
    <property type="match status" value="1"/>
</dbReference>
<dbReference type="EMBL" id="LJGW01000082">
    <property type="protein sequence ID" value="OEV13320.1"/>
    <property type="molecule type" value="Genomic_DNA"/>
</dbReference>
<name>A0A1E7LAZ2_9ACTN</name>
<evidence type="ECO:0000313" key="3">
    <source>
        <dbReference type="EMBL" id="OEV13320.1"/>
    </source>
</evidence>
<evidence type="ECO:0000313" key="4">
    <source>
        <dbReference type="Proteomes" id="UP000176005"/>
    </source>
</evidence>
<organism evidence="3 4">
    <name type="scientific">Streptomyces nanshensis</name>
    <dbReference type="NCBI Taxonomy" id="518642"/>
    <lineage>
        <taxon>Bacteria</taxon>
        <taxon>Bacillati</taxon>
        <taxon>Actinomycetota</taxon>
        <taxon>Actinomycetes</taxon>
        <taxon>Kitasatosporales</taxon>
        <taxon>Streptomycetaceae</taxon>
        <taxon>Streptomyces</taxon>
    </lineage>
</organism>
<keyword evidence="4" id="KW-1185">Reference proteome</keyword>
<dbReference type="SUPFAM" id="SSF54637">
    <property type="entry name" value="Thioesterase/thiol ester dehydrase-isomerase"/>
    <property type="match status" value="1"/>
</dbReference>
<comment type="caution">
    <text evidence="3">The sequence shown here is derived from an EMBL/GenBank/DDBJ whole genome shotgun (WGS) entry which is preliminary data.</text>
</comment>
<sequence length="163" mass="17602">MRCAERTVRRRREAPVSVRRGPFWDGVEGRAPMPRAARTLGLEFLAADPEQGTIELAFTATEDFTNPVGNVLGAFLSAMLYDTVGPALLATLGPEEFQSTLELKVTFHHPTRPGRLTARGRVIRREGDLAFLEATLLDAQDLTVATASATARVIALADAEGAV</sequence>
<dbReference type="PATRIC" id="fig|518642.10.peg.7443"/>
<keyword evidence="1" id="KW-0378">Hydrolase</keyword>
<feature type="domain" description="Thioesterase" evidence="2">
    <location>
        <begin position="80"/>
        <end position="144"/>
    </location>
</feature>
<dbReference type="InterPro" id="IPR003736">
    <property type="entry name" value="PAAI_dom"/>
</dbReference>
<dbReference type="InterPro" id="IPR006683">
    <property type="entry name" value="Thioestr_dom"/>
</dbReference>
<accession>A0A1E7LAZ2</accession>
<dbReference type="AlphaFoldDB" id="A0A1E7LAZ2"/>